<evidence type="ECO:0000256" key="1">
    <source>
        <dbReference type="ARBA" id="ARBA00004719"/>
    </source>
</evidence>
<dbReference type="Pfam" id="PF00440">
    <property type="entry name" value="TetR_N"/>
    <property type="match status" value="1"/>
</dbReference>
<dbReference type="GO" id="GO:0000976">
    <property type="term" value="F:transcription cis-regulatory region binding"/>
    <property type="evidence" value="ECO:0007669"/>
    <property type="project" value="TreeGrafter"/>
</dbReference>
<evidence type="ECO:0000256" key="4">
    <source>
        <dbReference type="ARBA" id="ARBA00023125"/>
    </source>
</evidence>
<dbReference type="InterPro" id="IPR009057">
    <property type="entry name" value="Homeodomain-like_sf"/>
</dbReference>
<keyword evidence="3 7" id="KW-0805">Transcription regulation</keyword>
<dbReference type="InterPro" id="IPR039538">
    <property type="entry name" value="BetI_C"/>
</dbReference>
<dbReference type="Gene3D" id="1.10.357.10">
    <property type="entry name" value="Tetracycline Repressor, domain 2"/>
    <property type="match status" value="1"/>
</dbReference>
<organism evidence="10 11">
    <name type="scientific">Hasllibacter halocynthiae</name>
    <dbReference type="NCBI Taxonomy" id="595589"/>
    <lineage>
        <taxon>Bacteria</taxon>
        <taxon>Pseudomonadati</taxon>
        <taxon>Pseudomonadota</taxon>
        <taxon>Alphaproteobacteria</taxon>
        <taxon>Rhodobacterales</taxon>
        <taxon>Roseobacteraceae</taxon>
        <taxon>Hasllibacter</taxon>
    </lineage>
</organism>
<dbReference type="Pfam" id="PF13977">
    <property type="entry name" value="TetR_C_6"/>
    <property type="match status" value="1"/>
</dbReference>
<dbReference type="SUPFAM" id="SSF46689">
    <property type="entry name" value="Homeodomain-like"/>
    <property type="match status" value="1"/>
</dbReference>
<keyword evidence="11" id="KW-1185">Reference proteome</keyword>
<comment type="function">
    <text evidence="7">Repressor involved in choline regulation of the bet genes.</text>
</comment>
<proteinExistence type="inferred from homology"/>
<evidence type="ECO:0000256" key="7">
    <source>
        <dbReference type="HAMAP-Rule" id="MF_00768"/>
    </source>
</evidence>
<dbReference type="PROSITE" id="PS50977">
    <property type="entry name" value="HTH_TETR_2"/>
    <property type="match status" value="1"/>
</dbReference>
<dbReference type="InterPro" id="IPR050109">
    <property type="entry name" value="HTH-type_TetR-like_transc_reg"/>
</dbReference>
<evidence type="ECO:0000313" key="10">
    <source>
        <dbReference type="EMBL" id="PRY93067.1"/>
    </source>
</evidence>
<dbReference type="GO" id="GO:0019285">
    <property type="term" value="P:glycine betaine biosynthetic process from choline"/>
    <property type="evidence" value="ECO:0007669"/>
    <property type="project" value="UniProtKB-UniRule"/>
</dbReference>
<comment type="caution">
    <text evidence="10">The sequence shown here is derived from an EMBL/GenBank/DDBJ whole genome shotgun (WGS) entry which is preliminary data.</text>
</comment>
<comment type="pathway">
    <text evidence="1 7">Amine and polyamine biosynthesis; betaine biosynthesis via choline pathway [regulation].</text>
</comment>
<dbReference type="PANTHER" id="PTHR30055:SF234">
    <property type="entry name" value="HTH-TYPE TRANSCRIPTIONAL REGULATOR BETI"/>
    <property type="match status" value="1"/>
</dbReference>
<evidence type="ECO:0000256" key="6">
    <source>
        <dbReference type="ARBA" id="ARBA00024936"/>
    </source>
</evidence>
<dbReference type="HAMAP" id="MF_00768">
    <property type="entry name" value="HTH_type_BetI"/>
    <property type="match status" value="1"/>
</dbReference>
<dbReference type="InterPro" id="IPR001647">
    <property type="entry name" value="HTH_TetR"/>
</dbReference>
<dbReference type="OrthoDB" id="7618612at2"/>
<dbReference type="SUPFAM" id="SSF48498">
    <property type="entry name" value="Tetracyclin repressor-like, C-terminal domain"/>
    <property type="match status" value="1"/>
</dbReference>
<evidence type="ECO:0000313" key="11">
    <source>
        <dbReference type="Proteomes" id="UP000238801"/>
    </source>
</evidence>
<dbReference type="UniPathway" id="UPA00529"/>
<dbReference type="AlphaFoldDB" id="A0A2T0X2D1"/>
<dbReference type="InterPro" id="IPR017757">
    <property type="entry name" value="Tscrpt_rep_BetI"/>
</dbReference>
<evidence type="ECO:0000259" key="9">
    <source>
        <dbReference type="PROSITE" id="PS50977"/>
    </source>
</evidence>
<comment type="function">
    <text evidence="6">Repressor involved in the biosynthesis of the osmoprotectant glycine betaine. It represses transcription of the choline transporter BetT and the genes of BetAB involved in the synthesis of glycine betaine.</text>
</comment>
<evidence type="ECO:0000256" key="8">
    <source>
        <dbReference type="PROSITE-ProRule" id="PRU00335"/>
    </source>
</evidence>
<gene>
    <name evidence="7" type="primary">betI</name>
    <name evidence="10" type="ORF">BCF33_1933</name>
</gene>
<evidence type="ECO:0000256" key="3">
    <source>
        <dbReference type="ARBA" id="ARBA00023015"/>
    </source>
</evidence>
<evidence type="ECO:0000256" key="5">
    <source>
        <dbReference type="ARBA" id="ARBA00023163"/>
    </source>
</evidence>
<dbReference type="GO" id="GO:0003700">
    <property type="term" value="F:DNA-binding transcription factor activity"/>
    <property type="evidence" value="ECO:0007669"/>
    <property type="project" value="UniProtKB-UniRule"/>
</dbReference>
<dbReference type="NCBIfam" id="TIGR03384">
    <property type="entry name" value="betaine_BetI"/>
    <property type="match status" value="1"/>
</dbReference>
<dbReference type="RefSeq" id="WP_106160696.1">
    <property type="nucleotide sequence ID" value="NZ_PVTT01000002.1"/>
</dbReference>
<feature type="domain" description="HTH tetR-type" evidence="9">
    <location>
        <begin position="8"/>
        <end position="68"/>
    </location>
</feature>
<sequence length="184" mass="19986">MPRKGMESERRAALVEAAIGEIAHGGAGAVTVAKIARRAGVSAPLAHHYFGSKDAILLAAMRHILRALAAETRGRLRRAETPLARVRAVVGASFAPASFREENVAAWLDFYVAARTDPATMRLLRVYQRRLRSNLLHALRPLTPQAPEVAEGAAALIDGVWLRAALGETDAPERTVNEWIEARL</sequence>
<keyword evidence="4 7" id="KW-0238">DNA-binding</keyword>
<dbReference type="Proteomes" id="UP000238801">
    <property type="component" value="Unassembled WGS sequence"/>
</dbReference>
<dbReference type="PANTHER" id="PTHR30055">
    <property type="entry name" value="HTH-TYPE TRANSCRIPTIONAL REGULATOR RUTR"/>
    <property type="match status" value="1"/>
</dbReference>
<accession>A0A2T0X2D1</accession>
<dbReference type="NCBIfam" id="NF001978">
    <property type="entry name" value="PRK00767.1"/>
    <property type="match status" value="1"/>
</dbReference>
<name>A0A2T0X2D1_9RHOB</name>
<feature type="DNA-binding region" description="H-T-H motif" evidence="7 8">
    <location>
        <begin position="31"/>
        <end position="50"/>
    </location>
</feature>
<protein>
    <recommendedName>
        <fullName evidence="7">HTH-type transcriptional regulator BetI</fullName>
    </recommendedName>
</protein>
<dbReference type="EMBL" id="PVTT01000002">
    <property type="protein sequence ID" value="PRY93067.1"/>
    <property type="molecule type" value="Genomic_DNA"/>
</dbReference>
<reference evidence="10 11" key="1">
    <citation type="submission" date="2018-03" db="EMBL/GenBank/DDBJ databases">
        <title>Genomic Encyclopedia of Archaeal and Bacterial Type Strains, Phase II (KMG-II): from individual species to whole genera.</title>
        <authorList>
            <person name="Goeker M."/>
        </authorList>
    </citation>
    <scope>NUCLEOTIDE SEQUENCE [LARGE SCALE GENOMIC DNA]</scope>
    <source>
        <strain evidence="10 11">DSM 29318</strain>
    </source>
</reference>
<keyword evidence="2 7" id="KW-0678">Repressor</keyword>
<evidence type="ECO:0000256" key="2">
    <source>
        <dbReference type="ARBA" id="ARBA00022491"/>
    </source>
</evidence>
<keyword evidence="5 7" id="KW-0804">Transcription</keyword>
<dbReference type="InterPro" id="IPR036271">
    <property type="entry name" value="Tet_transcr_reg_TetR-rel_C_sf"/>
</dbReference>
<dbReference type="GO" id="GO:0045892">
    <property type="term" value="P:negative regulation of DNA-templated transcription"/>
    <property type="evidence" value="ECO:0007669"/>
    <property type="project" value="UniProtKB-UniRule"/>
</dbReference>